<dbReference type="EMBL" id="AP025516">
    <property type="protein sequence ID" value="BDD87767.1"/>
    <property type="molecule type" value="Genomic_DNA"/>
</dbReference>
<evidence type="ECO:0000256" key="4">
    <source>
        <dbReference type="ARBA" id="ARBA00023125"/>
    </source>
</evidence>
<evidence type="ECO:0000256" key="1">
    <source>
        <dbReference type="ARBA" id="ARBA00022741"/>
    </source>
</evidence>
<dbReference type="Pfam" id="PF25601">
    <property type="entry name" value="AAA_lid_14"/>
    <property type="match status" value="1"/>
</dbReference>
<evidence type="ECO:0000256" key="5">
    <source>
        <dbReference type="ARBA" id="ARBA00023163"/>
    </source>
</evidence>
<feature type="domain" description="Sigma-54 factor interaction" evidence="7">
    <location>
        <begin position="142"/>
        <end position="370"/>
    </location>
</feature>
<dbReference type="SMART" id="SM00382">
    <property type="entry name" value="AAA"/>
    <property type="match status" value="1"/>
</dbReference>
<dbReference type="InterPro" id="IPR002078">
    <property type="entry name" value="Sigma_54_int"/>
</dbReference>
<evidence type="ECO:0000259" key="8">
    <source>
        <dbReference type="PROSITE" id="PS50110"/>
    </source>
</evidence>
<dbReference type="SUPFAM" id="SSF52172">
    <property type="entry name" value="CheY-like"/>
    <property type="match status" value="1"/>
</dbReference>
<dbReference type="Pfam" id="PF02954">
    <property type="entry name" value="HTH_8"/>
    <property type="match status" value="1"/>
</dbReference>
<keyword evidence="4" id="KW-0238">DNA-binding</keyword>
<dbReference type="SUPFAM" id="SSF52540">
    <property type="entry name" value="P-loop containing nucleoside triphosphate hydrolases"/>
    <property type="match status" value="1"/>
</dbReference>
<dbReference type="Pfam" id="PF00158">
    <property type="entry name" value="Sigma54_activat"/>
    <property type="match status" value="1"/>
</dbReference>
<keyword evidence="10" id="KW-1185">Reference proteome</keyword>
<keyword evidence="6" id="KW-0597">Phosphoprotein</keyword>
<evidence type="ECO:0000256" key="6">
    <source>
        <dbReference type="PROSITE-ProRule" id="PRU00169"/>
    </source>
</evidence>
<dbReference type="InterPro" id="IPR025662">
    <property type="entry name" value="Sigma_54_int_dom_ATP-bd_1"/>
</dbReference>
<evidence type="ECO:0000256" key="2">
    <source>
        <dbReference type="ARBA" id="ARBA00022840"/>
    </source>
</evidence>
<dbReference type="Pfam" id="PF00072">
    <property type="entry name" value="Response_reg"/>
    <property type="match status" value="1"/>
</dbReference>
<keyword evidence="1" id="KW-0547">Nucleotide-binding</keyword>
<evidence type="ECO:0000313" key="10">
    <source>
        <dbReference type="Proteomes" id="UP000830055"/>
    </source>
</evidence>
<dbReference type="InterPro" id="IPR003593">
    <property type="entry name" value="AAA+_ATPase"/>
</dbReference>
<dbReference type="Gene3D" id="1.10.8.60">
    <property type="match status" value="1"/>
</dbReference>
<dbReference type="Gene3D" id="3.40.50.2300">
    <property type="match status" value="1"/>
</dbReference>
<dbReference type="Proteomes" id="UP000830055">
    <property type="component" value="Chromosome"/>
</dbReference>
<proteinExistence type="predicted"/>
<dbReference type="PROSITE" id="PS00675">
    <property type="entry name" value="SIGMA54_INTERACT_1"/>
    <property type="match status" value="1"/>
</dbReference>
<dbReference type="SUPFAM" id="SSF46689">
    <property type="entry name" value="Homeodomain-like"/>
    <property type="match status" value="1"/>
</dbReference>
<reference evidence="9 10" key="1">
    <citation type="submission" date="2022-01" db="EMBL/GenBank/DDBJ databases">
        <title>Desulfofustis limnae sp. nov., a novel mesophilic sulfate-reducing bacterium isolated from marsh soil.</title>
        <authorList>
            <person name="Watanabe M."/>
            <person name="Takahashi A."/>
            <person name="Kojima H."/>
            <person name="Fukui M."/>
        </authorList>
    </citation>
    <scope>NUCLEOTIDE SEQUENCE [LARGE SCALE GENOMIC DNA]</scope>
    <source>
        <strain evidence="9 10">PPLL</strain>
    </source>
</reference>
<dbReference type="CDD" id="cd00009">
    <property type="entry name" value="AAA"/>
    <property type="match status" value="1"/>
</dbReference>
<dbReference type="PROSITE" id="PS50045">
    <property type="entry name" value="SIGMA54_INTERACT_4"/>
    <property type="match status" value="1"/>
</dbReference>
<accession>A0ABN6M8J6</accession>
<dbReference type="InterPro" id="IPR009057">
    <property type="entry name" value="Homeodomain-like_sf"/>
</dbReference>
<gene>
    <name evidence="9" type="ORF">DPPLL_21320</name>
</gene>
<evidence type="ECO:0000259" key="7">
    <source>
        <dbReference type="PROSITE" id="PS50045"/>
    </source>
</evidence>
<dbReference type="Gene3D" id="1.10.10.60">
    <property type="entry name" value="Homeodomain-like"/>
    <property type="match status" value="1"/>
</dbReference>
<feature type="modified residue" description="4-aspartylphosphate" evidence="6">
    <location>
        <position position="52"/>
    </location>
</feature>
<dbReference type="RefSeq" id="WP_284151181.1">
    <property type="nucleotide sequence ID" value="NZ_AP025516.1"/>
</dbReference>
<dbReference type="InterPro" id="IPR058031">
    <property type="entry name" value="AAA_lid_NorR"/>
</dbReference>
<dbReference type="InterPro" id="IPR025943">
    <property type="entry name" value="Sigma_54_int_dom_ATP-bd_2"/>
</dbReference>
<keyword evidence="5" id="KW-0804">Transcription</keyword>
<dbReference type="InterPro" id="IPR001789">
    <property type="entry name" value="Sig_transdc_resp-reg_receiver"/>
</dbReference>
<dbReference type="InterPro" id="IPR027417">
    <property type="entry name" value="P-loop_NTPase"/>
</dbReference>
<dbReference type="PRINTS" id="PR01590">
    <property type="entry name" value="HTHFIS"/>
</dbReference>
<dbReference type="InterPro" id="IPR002197">
    <property type="entry name" value="HTH_Fis"/>
</dbReference>
<dbReference type="InterPro" id="IPR011006">
    <property type="entry name" value="CheY-like_superfamily"/>
</dbReference>
<organism evidence="9 10">
    <name type="scientific">Desulfofustis limnaeus</name>
    <dbReference type="NCBI Taxonomy" id="2740163"/>
    <lineage>
        <taxon>Bacteria</taxon>
        <taxon>Pseudomonadati</taxon>
        <taxon>Thermodesulfobacteriota</taxon>
        <taxon>Desulfobulbia</taxon>
        <taxon>Desulfobulbales</taxon>
        <taxon>Desulfocapsaceae</taxon>
        <taxon>Desulfofustis</taxon>
    </lineage>
</organism>
<keyword evidence="2" id="KW-0067">ATP-binding</keyword>
<dbReference type="PANTHER" id="PTHR32071">
    <property type="entry name" value="TRANSCRIPTIONAL REGULATORY PROTEIN"/>
    <property type="match status" value="1"/>
</dbReference>
<keyword evidence="3" id="KW-0805">Transcription regulation</keyword>
<dbReference type="PROSITE" id="PS00676">
    <property type="entry name" value="SIGMA54_INTERACT_2"/>
    <property type="match status" value="1"/>
</dbReference>
<protein>
    <submittedName>
        <fullName evidence="9">Acetoacetate metabolism regulatory protein AtoC</fullName>
    </submittedName>
</protein>
<evidence type="ECO:0000256" key="3">
    <source>
        <dbReference type="ARBA" id="ARBA00023015"/>
    </source>
</evidence>
<evidence type="ECO:0000313" key="9">
    <source>
        <dbReference type="EMBL" id="BDD87767.1"/>
    </source>
</evidence>
<dbReference type="Gene3D" id="3.40.50.300">
    <property type="entry name" value="P-loop containing nucleotide triphosphate hydrolases"/>
    <property type="match status" value="1"/>
</dbReference>
<dbReference type="PROSITE" id="PS50110">
    <property type="entry name" value="RESPONSE_REGULATORY"/>
    <property type="match status" value="1"/>
</dbReference>
<dbReference type="SMART" id="SM00448">
    <property type="entry name" value="REC"/>
    <property type="match status" value="1"/>
</dbReference>
<dbReference type="InterPro" id="IPR025944">
    <property type="entry name" value="Sigma_54_int_dom_CS"/>
</dbReference>
<dbReference type="PROSITE" id="PS00688">
    <property type="entry name" value="SIGMA54_INTERACT_3"/>
    <property type="match status" value="1"/>
</dbReference>
<name>A0ABN6M8J6_9BACT</name>
<feature type="domain" description="Response regulatory" evidence="8">
    <location>
        <begin position="3"/>
        <end position="117"/>
    </location>
</feature>
<sequence length="447" mass="49374">MSSILLVEDEKILRVSLSDALRAEGYAVLPVEEGKSAMRSLEEGEFSLVITDIRLPDIGGMEILKKSLAESPSTPVIMMTGYGSIEDAVQAMRTGAFDYITKPFDLDEMLVTASKALEIHALTTENILLKKEISSYYSGRSIVGDSKAIRAVFALLDKVSRTDSTVLILGESGTGKELIASTIHYQSGRKHKPIIRVNCAALPEDLIESELFGYEKGAFTGAEARKPGRFELAHGGTIFLDEIGDLPPLTQTKILRVLEQRSFERLGGTSSVNVDVRIIAATNKDLEEEVRQGRFRDDLYYRLNVIPVTVPPLRERSEDIPLLVNTFAKRFNDLLATSVSFSPEALALLKKYHFPGNVRELLNIVERSIALAGDPLIRPVDLPPHIAKIHQDKTPLSPLSEVIADAEKNHITRIVQLTGGNRSKAAEILGISRKNLWEKITAHRLDI</sequence>